<organism evidence="1 2">
    <name type="scientific">Populus deltoides</name>
    <name type="common">Eastern poplar</name>
    <name type="synonym">Eastern cottonwood</name>
    <dbReference type="NCBI Taxonomy" id="3696"/>
    <lineage>
        <taxon>Eukaryota</taxon>
        <taxon>Viridiplantae</taxon>
        <taxon>Streptophyta</taxon>
        <taxon>Embryophyta</taxon>
        <taxon>Tracheophyta</taxon>
        <taxon>Spermatophyta</taxon>
        <taxon>Magnoliopsida</taxon>
        <taxon>eudicotyledons</taxon>
        <taxon>Gunneridae</taxon>
        <taxon>Pentapetalae</taxon>
        <taxon>rosids</taxon>
        <taxon>fabids</taxon>
        <taxon>Malpighiales</taxon>
        <taxon>Salicaceae</taxon>
        <taxon>Saliceae</taxon>
        <taxon>Populus</taxon>
    </lineage>
</organism>
<accession>A0A8T2ZHM8</accession>
<dbReference type="Proteomes" id="UP000807159">
    <property type="component" value="Chromosome 2"/>
</dbReference>
<name>A0A8T2ZHM8_POPDE</name>
<dbReference type="EMBL" id="JACEGQ020000002">
    <property type="protein sequence ID" value="KAH8516947.1"/>
    <property type="molecule type" value="Genomic_DNA"/>
</dbReference>
<proteinExistence type="predicted"/>
<sequence>MWFLDNNSAIRLMPSTSHKGTGIFALTLSVSSDIGFLSKAKERCQDLQGLEMVPPLVWKDCPLLWSLQYCVGNPFRSCRDVMEDRLSFSNHYDETLSWLRRSENTTPPETFQMNPIQLLFRGLESHGQLRSGSILDLAGTRLLKLSNKAVDY</sequence>
<gene>
    <name evidence="1" type="ORF">H0E87_005055</name>
</gene>
<reference evidence="1" key="1">
    <citation type="journal article" date="2021" name="J. Hered.">
        <title>Genome Assembly of Salicaceae Populus deltoides (Eastern Cottonwood) I-69 Based on Nanopore Sequencing and Hi-C Technologies.</title>
        <authorList>
            <person name="Bai S."/>
            <person name="Wu H."/>
            <person name="Zhang J."/>
            <person name="Pan Z."/>
            <person name="Zhao W."/>
            <person name="Li Z."/>
            <person name="Tong C."/>
        </authorList>
    </citation>
    <scope>NUCLEOTIDE SEQUENCE</scope>
    <source>
        <tissue evidence="1">Leaf</tissue>
    </source>
</reference>
<evidence type="ECO:0000313" key="2">
    <source>
        <dbReference type="Proteomes" id="UP000807159"/>
    </source>
</evidence>
<comment type="caution">
    <text evidence="1">The sequence shown here is derived from an EMBL/GenBank/DDBJ whole genome shotgun (WGS) entry which is preliminary data.</text>
</comment>
<keyword evidence="2" id="KW-1185">Reference proteome</keyword>
<dbReference type="AlphaFoldDB" id="A0A8T2ZHM8"/>
<evidence type="ECO:0000313" key="1">
    <source>
        <dbReference type="EMBL" id="KAH8516947.1"/>
    </source>
</evidence>
<protein>
    <submittedName>
        <fullName evidence="1">Uncharacterized protein</fullName>
    </submittedName>
</protein>